<dbReference type="CDD" id="cd00200">
    <property type="entry name" value="WD40"/>
    <property type="match status" value="1"/>
</dbReference>
<feature type="repeat" description="WD" evidence="1">
    <location>
        <begin position="572"/>
        <end position="603"/>
    </location>
</feature>
<evidence type="ECO:0008006" key="5">
    <source>
        <dbReference type="Google" id="ProtNLM"/>
    </source>
</evidence>
<organism evidence="3 4">
    <name type="scientific">Tetraparma gracilis</name>
    <dbReference type="NCBI Taxonomy" id="2962635"/>
    <lineage>
        <taxon>Eukaryota</taxon>
        <taxon>Sar</taxon>
        <taxon>Stramenopiles</taxon>
        <taxon>Ochrophyta</taxon>
        <taxon>Bolidophyceae</taxon>
        <taxon>Parmales</taxon>
        <taxon>Triparmaceae</taxon>
        <taxon>Tetraparma</taxon>
    </lineage>
</organism>
<keyword evidence="1" id="KW-0853">WD repeat</keyword>
<feature type="region of interest" description="Disordered" evidence="2">
    <location>
        <begin position="175"/>
        <end position="202"/>
    </location>
</feature>
<feature type="compositionally biased region" description="Basic residues" evidence="2">
    <location>
        <begin position="189"/>
        <end position="198"/>
    </location>
</feature>
<keyword evidence="4" id="KW-1185">Reference proteome</keyword>
<dbReference type="InterPro" id="IPR036322">
    <property type="entry name" value="WD40_repeat_dom_sf"/>
</dbReference>
<protein>
    <recommendedName>
        <fullName evidence="5">Pre-mRNA splicing factor</fullName>
    </recommendedName>
</protein>
<feature type="region of interest" description="Disordered" evidence="2">
    <location>
        <begin position="288"/>
        <end position="326"/>
    </location>
</feature>
<evidence type="ECO:0000256" key="1">
    <source>
        <dbReference type="PROSITE-ProRule" id="PRU00221"/>
    </source>
</evidence>
<feature type="repeat" description="WD" evidence="1">
    <location>
        <begin position="343"/>
        <end position="385"/>
    </location>
</feature>
<dbReference type="SMART" id="SM00320">
    <property type="entry name" value="WD40"/>
    <property type="match status" value="6"/>
</dbReference>
<dbReference type="Gene3D" id="2.130.10.10">
    <property type="entry name" value="YVTN repeat-like/Quinoprotein amine dehydrogenase"/>
    <property type="match status" value="1"/>
</dbReference>
<dbReference type="EMBL" id="BRYB01001562">
    <property type="protein sequence ID" value="GMI28629.1"/>
    <property type="molecule type" value="Genomic_DNA"/>
</dbReference>
<dbReference type="SUPFAM" id="SSF50978">
    <property type="entry name" value="WD40 repeat-like"/>
    <property type="match status" value="1"/>
</dbReference>
<feature type="repeat" description="WD" evidence="1">
    <location>
        <begin position="472"/>
        <end position="504"/>
    </location>
</feature>
<feature type="region of interest" description="Disordered" evidence="2">
    <location>
        <begin position="253"/>
        <end position="272"/>
    </location>
</feature>
<feature type="compositionally biased region" description="Basic and acidic residues" evidence="2">
    <location>
        <begin position="253"/>
        <end position="266"/>
    </location>
</feature>
<reference evidence="3 4" key="1">
    <citation type="journal article" date="2023" name="Commun. Biol.">
        <title>Genome analysis of Parmales, the sister group of diatoms, reveals the evolutionary specialization of diatoms from phago-mixotrophs to photoautotrophs.</title>
        <authorList>
            <person name="Ban H."/>
            <person name="Sato S."/>
            <person name="Yoshikawa S."/>
            <person name="Yamada K."/>
            <person name="Nakamura Y."/>
            <person name="Ichinomiya M."/>
            <person name="Sato N."/>
            <person name="Blanc-Mathieu R."/>
            <person name="Endo H."/>
            <person name="Kuwata A."/>
            <person name="Ogata H."/>
        </authorList>
    </citation>
    <scope>NUCLEOTIDE SEQUENCE [LARGE SCALE GENOMIC DNA]</scope>
</reference>
<feature type="repeat" description="WD" evidence="1">
    <location>
        <begin position="388"/>
        <end position="429"/>
    </location>
</feature>
<dbReference type="PANTHER" id="PTHR43979:SF1">
    <property type="entry name" value="PRE-MRNA-PROCESSING FACTOR 17"/>
    <property type="match status" value="1"/>
</dbReference>
<dbReference type="Pfam" id="PF00400">
    <property type="entry name" value="WD40"/>
    <property type="match status" value="5"/>
</dbReference>
<proteinExistence type="predicted"/>
<dbReference type="InterPro" id="IPR032847">
    <property type="entry name" value="PRPF17"/>
</dbReference>
<sequence length="644" mass="69554">MDLLSGYGSDDSSGAPPALPLPPTAASILRMQSAPAPSLLATAAVQAGHLRESNLGPGPGGALVLAGGPKNDRFSVTATNAAYKSNQSLVSAHPLQGPAKPSTFSGAFRQAEWSSGSLGAAGRYDKAAFDGAAFDANYNSYNSTGRAEGADGSLVDASVNARRGAERHLPIARPANMAQPKAEDAPAGKRGRKRKKAERKAVSLDGDEGQFGIWGKPGEKELALLEDSLTDAAKGELQDHQLEKRAEIAAARAEKEGKDAAAEEGAKNGGDTAFDDLVERKLAHLLPPRLKDGDVPKRATSKFHGKEEHDYQGRSWTVPPSGTRRGDGTHDCYIPTKCTHTFKNAHAKGVHKILFFPGTGHLLLSAGLDGLVKCWSVTAESRKLMRVYDGHTAAVRDLAFSNDGSRFLSASFDRYVRLWDTATGECLKTFTTRRVPYCVEFYPNDNNLFCVGQSDNKVVTMDATTGEITQEYNHHLQAVNSILFCEEGRKMVTTSDDKKILVWEWDIGVPIKYIAEPDMHSCPATTIHPAGDYYVAQSLDNEIKTYQASDRFVRNRKKNFKGHQVSGFACGMAFSPNGKFLASGDGNGKLNFWDWNTGRAFSKMNAHRKGPTMSTIWSPVDPSLVATCGWDGSICLWQNVKGGK</sequence>
<dbReference type="InterPro" id="IPR015943">
    <property type="entry name" value="WD40/YVTN_repeat-like_dom_sf"/>
</dbReference>
<name>A0ABQ6MMS0_9STRA</name>
<evidence type="ECO:0000313" key="3">
    <source>
        <dbReference type="EMBL" id="GMI28629.1"/>
    </source>
</evidence>
<feature type="compositionally biased region" description="Low complexity" evidence="2">
    <location>
        <begin position="1"/>
        <end position="16"/>
    </location>
</feature>
<evidence type="ECO:0000313" key="4">
    <source>
        <dbReference type="Proteomes" id="UP001165060"/>
    </source>
</evidence>
<dbReference type="PROSITE" id="PS50294">
    <property type="entry name" value="WD_REPEATS_REGION"/>
    <property type="match status" value="2"/>
</dbReference>
<evidence type="ECO:0000256" key="2">
    <source>
        <dbReference type="SAM" id="MobiDB-lite"/>
    </source>
</evidence>
<gene>
    <name evidence="3" type="ORF">TeGR_g14473</name>
</gene>
<dbReference type="InterPro" id="IPR001680">
    <property type="entry name" value="WD40_rpt"/>
</dbReference>
<dbReference type="Proteomes" id="UP001165060">
    <property type="component" value="Unassembled WGS sequence"/>
</dbReference>
<dbReference type="PROSITE" id="PS50082">
    <property type="entry name" value="WD_REPEATS_2"/>
    <property type="match status" value="4"/>
</dbReference>
<dbReference type="PANTHER" id="PTHR43979">
    <property type="entry name" value="PRE-MRNA-PROCESSING FACTOR 17"/>
    <property type="match status" value="1"/>
</dbReference>
<accession>A0ABQ6MMS0</accession>
<feature type="region of interest" description="Disordered" evidence="2">
    <location>
        <begin position="1"/>
        <end position="23"/>
    </location>
</feature>
<comment type="caution">
    <text evidence="3">The sequence shown here is derived from an EMBL/GenBank/DDBJ whole genome shotgun (WGS) entry which is preliminary data.</text>
</comment>